<evidence type="ECO:0000313" key="4">
    <source>
        <dbReference type="EMBL" id="PBQ23592.1"/>
    </source>
</evidence>
<keyword evidence="2" id="KW-0456">Lyase</keyword>
<dbReference type="GeneID" id="56992851"/>
<reference evidence="3" key="4">
    <citation type="submission" date="2022-09" db="EMBL/GenBank/DDBJ databases">
        <title>Genome-inferred correspondence between phylogeny and metabolic traits in the wild Drosophila gut microbiome.</title>
        <authorList>
            <person name="Bueno E."/>
            <person name="Blow F."/>
            <person name="Douglas A.E."/>
        </authorList>
    </citation>
    <scope>NUCLEOTIDE SEQUENCE</scope>
    <source>
        <strain evidence="3">Dm-2019-70</strain>
    </source>
</reference>
<dbReference type="InterPro" id="IPR029069">
    <property type="entry name" value="HotDog_dom_sf"/>
</dbReference>
<dbReference type="EMBL" id="JAERKF010000001">
    <property type="protein sequence ID" value="MBS1009374.1"/>
    <property type="molecule type" value="Genomic_DNA"/>
</dbReference>
<dbReference type="Gene3D" id="3.10.129.10">
    <property type="entry name" value="Hotdog Thioesterase"/>
    <property type="match status" value="1"/>
</dbReference>
<dbReference type="Proteomes" id="UP000676478">
    <property type="component" value="Unassembled WGS sequence"/>
</dbReference>
<reference evidence="5" key="2">
    <citation type="submission" date="2018-05" db="EMBL/GenBank/DDBJ databases">
        <title>Genome Comparison of Lactic Acid Bacteria Isolated from non-Wheat Sourdough.</title>
        <authorList>
            <person name="Rice T."/>
            <person name="Axel C."/>
            <person name="Lynch K.M."/>
            <person name="Benz C."/>
            <person name="Arendt E.K."/>
            <person name="Coffey A."/>
        </authorList>
    </citation>
    <scope>NUCLEOTIDE SEQUENCE</scope>
    <source>
        <strain evidence="5">TR055</strain>
    </source>
</reference>
<evidence type="ECO:0000256" key="2">
    <source>
        <dbReference type="ARBA" id="ARBA00023239"/>
    </source>
</evidence>
<dbReference type="RefSeq" id="WP_021742582.1">
    <property type="nucleotide sequence ID" value="NZ_CAKMAP010000002.1"/>
</dbReference>
<dbReference type="PANTHER" id="PTHR30272:SF1">
    <property type="entry name" value="3-HYDROXYACYL-[ACYL-CARRIER-PROTEIN] DEHYDRATASE"/>
    <property type="match status" value="1"/>
</dbReference>
<accession>A0A0C1PW18</accession>
<protein>
    <submittedName>
        <fullName evidence="3">Beta-hydroxyacyl-ACP dehydratase</fullName>
    </submittedName>
</protein>
<dbReference type="InterPro" id="IPR013114">
    <property type="entry name" value="FabA_FabZ"/>
</dbReference>
<evidence type="ECO:0000313" key="3">
    <source>
        <dbReference type="EMBL" id="MBS1009374.1"/>
    </source>
</evidence>
<comment type="similarity">
    <text evidence="1">Belongs to the thioester dehydratase family. FabZ subfamily.</text>
</comment>
<organism evidence="3 7">
    <name type="scientific">Levilactobacillus brevis</name>
    <name type="common">Lactobacillus brevis</name>
    <dbReference type="NCBI Taxonomy" id="1580"/>
    <lineage>
        <taxon>Bacteria</taxon>
        <taxon>Bacillati</taxon>
        <taxon>Bacillota</taxon>
        <taxon>Bacilli</taxon>
        <taxon>Lactobacillales</taxon>
        <taxon>Lactobacillaceae</taxon>
        <taxon>Levilactobacillus</taxon>
    </lineage>
</organism>
<name>A0A0C1PW18_LEVBR</name>
<dbReference type="AlphaFoldDB" id="A0A0C1PW18"/>
<evidence type="ECO:0000313" key="7">
    <source>
        <dbReference type="Proteomes" id="UP000676478"/>
    </source>
</evidence>
<evidence type="ECO:0000313" key="5">
    <source>
        <dbReference type="EMBL" id="TOZ04067.1"/>
    </source>
</evidence>
<dbReference type="SUPFAM" id="SSF54637">
    <property type="entry name" value="Thioesterase/thiol ester dehydrase-isomerase"/>
    <property type="match status" value="1"/>
</dbReference>
<dbReference type="Proteomes" id="UP000217918">
    <property type="component" value="Unassembled WGS sequence"/>
</dbReference>
<dbReference type="PANTHER" id="PTHR30272">
    <property type="entry name" value="3-HYDROXYACYL-[ACYL-CARRIER-PROTEIN] DEHYDRATASE"/>
    <property type="match status" value="1"/>
</dbReference>
<dbReference type="GO" id="GO:0016829">
    <property type="term" value="F:lyase activity"/>
    <property type="evidence" value="ECO:0007669"/>
    <property type="project" value="UniProtKB-KW"/>
</dbReference>
<dbReference type="EMBL" id="NVYO01000001">
    <property type="protein sequence ID" value="PBQ23592.1"/>
    <property type="molecule type" value="Genomic_DNA"/>
</dbReference>
<reference evidence="4 6" key="1">
    <citation type="submission" date="2017-09" db="EMBL/GenBank/DDBJ databases">
        <title>Genome sequence of Lactobacillus brevis D7.</title>
        <authorList>
            <person name="Kwon M.-S."/>
            <person name="Lim S.K."/>
            <person name="Choi H.-J."/>
        </authorList>
    </citation>
    <scope>NUCLEOTIDE SEQUENCE [LARGE SCALE GENOMIC DNA]</scope>
    <source>
        <strain evidence="4 6">D7</strain>
    </source>
</reference>
<sequence>MDVQEIIPQRYPFQLIDRLLEVEPGKQAIAQKLITIHEWYFAGQATANPVVPRPILIESLAQTGVAAILSLPAYQDRNVFFGGIRSAEFMSDFYPGDDLTLHVALTKMKRNMGVGTGQIVRNHETICQAELIFAIS</sequence>
<evidence type="ECO:0000313" key="6">
    <source>
        <dbReference type="Proteomes" id="UP000217918"/>
    </source>
</evidence>
<proteinExistence type="inferred from homology"/>
<dbReference type="Pfam" id="PF07977">
    <property type="entry name" value="FabA"/>
    <property type="match status" value="1"/>
</dbReference>
<dbReference type="EMBL" id="QFDK01000007">
    <property type="protein sequence ID" value="TOZ04067.1"/>
    <property type="molecule type" value="Genomic_DNA"/>
</dbReference>
<dbReference type="Proteomes" id="UP000785759">
    <property type="component" value="Unassembled WGS sequence"/>
</dbReference>
<reference evidence="3" key="3">
    <citation type="submission" date="2020-12" db="EMBL/GenBank/DDBJ databases">
        <authorList>
            <person name="Mcmullen J.G."/>
        </authorList>
    </citation>
    <scope>NUCLEOTIDE SEQUENCE</scope>
    <source>
        <strain evidence="3">Dm-2019-70</strain>
    </source>
</reference>
<comment type="caution">
    <text evidence="3">The sequence shown here is derived from an EMBL/GenBank/DDBJ whole genome shotgun (WGS) entry which is preliminary data.</text>
</comment>
<dbReference type="CDD" id="cd01288">
    <property type="entry name" value="FabZ"/>
    <property type="match status" value="1"/>
</dbReference>
<gene>
    <name evidence="4" type="ORF">CNR29_06020</name>
    <name evidence="5" type="ORF">DIS17_07740</name>
    <name evidence="3" type="ORF">JK167_00830</name>
</gene>
<dbReference type="OrthoDB" id="9772788at2"/>
<evidence type="ECO:0000256" key="1">
    <source>
        <dbReference type="ARBA" id="ARBA00009174"/>
    </source>
</evidence>